<proteinExistence type="predicted"/>
<gene>
    <name evidence="2" type="ORF">WJX84_009861</name>
</gene>
<dbReference type="Proteomes" id="UP001485043">
    <property type="component" value="Unassembled WGS sequence"/>
</dbReference>
<keyword evidence="3" id="KW-1185">Reference proteome</keyword>
<evidence type="ECO:0000313" key="3">
    <source>
        <dbReference type="Proteomes" id="UP001485043"/>
    </source>
</evidence>
<feature type="compositionally biased region" description="Polar residues" evidence="1">
    <location>
        <begin position="299"/>
        <end position="315"/>
    </location>
</feature>
<evidence type="ECO:0008006" key="4">
    <source>
        <dbReference type="Google" id="ProtNLM"/>
    </source>
</evidence>
<feature type="compositionally biased region" description="Low complexity" evidence="1">
    <location>
        <begin position="335"/>
        <end position="345"/>
    </location>
</feature>
<name>A0AAW1T9F2_9CHLO</name>
<evidence type="ECO:0000256" key="1">
    <source>
        <dbReference type="SAM" id="MobiDB-lite"/>
    </source>
</evidence>
<dbReference type="EMBL" id="JALJOV010000249">
    <property type="protein sequence ID" value="KAK9865438.1"/>
    <property type="molecule type" value="Genomic_DNA"/>
</dbReference>
<evidence type="ECO:0000313" key="2">
    <source>
        <dbReference type="EMBL" id="KAK9865438.1"/>
    </source>
</evidence>
<feature type="region of interest" description="Disordered" evidence="1">
    <location>
        <begin position="419"/>
        <end position="451"/>
    </location>
</feature>
<reference evidence="2 3" key="1">
    <citation type="journal article" date="2024" name="Nat. Commun.">
        <title>Phylogenomics reveals the evolutionary origins of lichenization in chlorophyte algae.</title>
        <authorList>
            <person name="Puginier C."/>
            <person name="Libourel C."/>
            <person name="Otte J."/>
            <person name="Skaloud P."/>
            <person name="Haon M."/>
            <person name="Grisel S."/>
            <person name="Petersen M."/>
            <person name="Berrin J.G."/>
            <person name="Delaux P.M."/>
            <person name="Dal Grande F."/>
            <person name="Keller J."/>
        </authorList>
    </citation>
    <scope>NUCLEOTIDE SEQUENCE [LARGE SCALE GENOMIC DNA]</scope>
    <source>
        <strain evidence="2 3">SAG 2523</strain>
    </source>
</reference>
<feature type="compositionally biased region" description="Low complexity" evidence="1">
    <location>
        <begin position="511"/>
        <end position="523"/>
    </location>
</feature>
<feature type="region of interest" description="Disordered" evidence="1">
    <location>
        <begin position="285"/>
        <end position="315"/>
    </location>
</feature>
<protein>
    <recommendedName>
        <fullName evidence="4">Ricin B lectin domain-containing protein</fullName>
    </recommendedName>
</protein>
<dbReference type="AlphaFoldDB" id="A0AAW1T9F2"/>
<sequence>MDCVAYSGILRPVHIPAIWRVALVPGTANQYTIASTNRAGCTTYVSGSACAANTNQITFAAADDGTGLQRWTLTASTNYVGVYDVINVARAAGGCNQYLSVPGCGSTFTDLYNIDDGSGHQQFRFKSPAADHFRRVAQRPTCLKSSHSKYSAPNCFLLSYRKTRKPKSSLPTPAAILFITTDVHNHRGQLAQPEISLRPSQIAAAGLVQETQEGQLGLASLQRGEKRAVLESPSDSLARSSKRAKPGLGDADDSPDLSEGRGCRHFSPSRRLDCKATDADFAMPAMPALPSKPSHVAGLSQQHSNSSAWTQNRSDGLKRSSSIYRVYSNAFAEGSNSTSSLRSGSFAASNLPSQGVHRPIKSSPPEVPGPSELRGRRHFHDPLLAQAELIAARLLPPGATAEEWQACVEKLLVSMKRRDAPEGAQAPGRAPGPIEWQHSSTSPQTEGLHARHAHQIDAVRQQSSMAETAGAAHAAMPLAGRYPAAWNPPLSKPQLSGPATMFRGPSTAMDSPHQNLQQASQQSALPHHLQKQASIARRPSTCLETVHSGLEMRPLHPGERQMQLLQQLAAAGGDQHFNAVPTCCGTVSAHFCEALGDPSPHCPCREVKPTIHCNRAGTHFLQSRPCNEWGRIGHSTELPQCFLA</sequence>
<organism evidence="2 3">
    <name type="scientific">Apatococcus fuscideae</name>
    <dbReference type="NCBI Taxonomy" id="2026836"/>
    <lineage>
        <taxon>Eukaryota</taxon>
        <taxon>Viridiplantae</taxon>
        <taxon>Chlorophyta</taxon>
        <taxon>core chlorophytes</taxon>
        <taxon>Trebouxiophyceae</taxon>
        <taxon>Chlorellales</taxon>
        <taxon>Chlorellaceae</taxon>
        <taxon>Apatococcus</taxon>
    </lineage>
</organism>
<feature type="region of interest" description="Disordered" evidence="1">
    <location>
        <begin position="220"/>
        <end position="269"/>
    </location>
</feature>
<feature type="region of interest" description="Disordered" evidence="1">
    <location>
        <begin position="489"/>
        <end position="523"/>
    </location>
</feature>
<accession>A0AAW1T9F2</accession>
<comment type="caution">
    <text evidence="2">The sequence shown here is derived from an EMBL/GenBank/DDBJ whole genome shotgun (WGS) entry which is preliminary data.</text>
</comment>
<feature type="region of interest" description="Disordered" evidence="1">
    <location>
        <begin position="334"/>
        <end position="376"/>
    </location>
</feature>